<accession>A0A1J7GEK6</accession>
<evidence type="ECO:0000256" key="3">
    <source>
        <dbReference type="ARBA" id="ARBA00022723"/>
    </source>
</evidence>
<dbReference type="Proteomes" id="UP000188354">
    <property type="component" value="Chromosome LG13"/>
</dbReference>
<evidence type="ECO:0000313" key="7">
    <source>
        <dbReference type="EMBL" id="OIV98789.1"/>
    </source>
</evidence>
<proteinExistence type="predicted"/>
<evidence type="ECO:0000256" key="2">
    <source>
        <dbReference type="ARBA" id="ARBA00012940"/>
    </source>
</evidence>
<keyword evidence="6" id="KW-0472">Membrane</keyword>
<name>A0A1J7GEK6_LUPAN</name>
<keyword evidence="3" id="KW-0479">Metal-binding</keyword>
<dbReference type="STRING" id="3871.A0A1J7GEK6"/>
<dbReference type="PROSITE" id="PS00435">
    <property type="entry name" value="PEROXIDASE_1"/>
    <property type="match status" value="1"/>
</dbReference>
<gene>
    <name evidence="7" type="ORF">TanjilG_15761</name>
</gene>
<dbReference type="SUPFAM" id="SSF48113">
    <property type="entry name" value="Heme-dependent peroxidases"/>
    <property type="match status" value="1"/>
</dbReference>
<evidence type="ECO:0000256" key="5">
    <source>
        <dbReference type="ARBA" id="ARBA00023004"/>
    </source>
</evidence>
<sequence length="71" mass="8003">MVCLFNLYDFSLVYMIYVLCCSFMQSWFKISSLALEIIHCCSDHLRDVFGKAMGLSDQDIVALSGGHTIVC</sequence>
<dbReference type="EMBL" id="CM007373">
    <property type="protein sequence ID" value="OIV98789.1"/>
    <property type="molecule type" value="Genomic_DNA"/>
</dbReference>
<evidence type="ECO:0000256" key="6">
    <source>
        <dbReference type="SAM" id="Phobius"/>
    </source>
</evidence>
<dbReference type="EC" id="1.11.1.11" evidence="2"/>
<dbReference type="Gene3D" id="1.10.420.10">
    <property type="entry name" value="Peroxidase, domain 2"/>
    <property type="match status" value="1"/>
</dbReference>
<dbReference type="GO" id="GO:0046872">
    <property type="term" value="F:metal ion binding"/>
    <property type="evidence" value="ECO:0007669"/>
    <property type="project" value="UniProtKB-KW"/>
</dbReference>
<dbReference type="InterPro" id="IPR019793">
    <property type="entry name" value="Peroxidases_heam-ligand_BS"/>
</dbReference>
<dbReference type="InterPro" id="IPR010255">
    <property type="entry name" value="Haem_peroxidase_sf"/>
</dbReference>
<keyword evidence="8" id="KW-1185">Reference proteome</keyword>
<protein>
    <recommendedName>
        <fullName evidence="2">L-ascorbate peroxidase</fullName>
        <ecNumber evidence="2">1.11.1.11</ecNumber>
    </recommendedName>
</protein>
<dbReference type="GO" id="GO:0016688">
    <property type="term" value="F:L-ascorbate peroxidase activity"/>
    <property type="evidence" value="ECO:0007669"/>
    <property type="project" value="UniProtKB-EC"/>
</dbReference>
<dbReference type="InterPro" id="IPR002207">
    <property type="entry name" value="Peroxidase_I"/>
</dbReference>
<keyword evidence="4" id="KW-0560">Oxidoreductase</keyword>
<feature type="transmembrane region" description="Helical" evidence="6">
    <location>
        <begin position="12"/>
        <end position="28"/>
    </location>
</feature>
<evidence type="ECO:0000256" key="1">
    <source>
        <dbReference type="ARBA" id="ARBA00001970"/>
    </source>
</evidence>
<keyword evidence="6" id="KW-1133">Transmembrane helix</keyword>
<dbReference type="GO" id="GO:0006979">
    <property type="term" value="P:response to oxidative stress"/>
    <property type="evidence" value="ECO:0007669"/>
    <property type="project" value="InterPro"/>
</dbReference>
<keyword evidence="5" id="KW-0408">Iron</keyword>
<evidence type="ECO:0000313" key="8">
    <source>
        <dbReference type="Proteomes" id="UP000188354"/>
    </source>
</evidence>
<keyword evidence="6" id="KW-0812">Transmembrane</keyword>
<dbReference type="Gramene" id="OIV98789">
    <property type="protein sequence ID" value="OIV98789"/>
    <property type="gene ID" value="TanjilG_15761"/>
</dbReference>
<comment type="cofactor">
    <cofactor evidence="1">
        <name>heme b</name>
        <dbReference type="ChEBI" id="CHEBI:60344"/>
    </cofactor>
</comment>
<evidence type="ECO:0000256" key="4">
    <source>
        <dbReference type="ARBA" id="ARBA00023002"/>
    </source>
</evidence>
<organism evidence="7 8">
    <name type="scientific">Lupinus angustifolius</name>
    <name type="common">Narrow-leaved blue lupine</name>
    <dbReference type="NCBI Taxonomy" id="3871"/>
    <lineage>
        <taxon>Eukaryota</taxon>
        <taxon>Viridiplantae</taxon>
        <taxon>Streptophyta</taxon>
        <taxon>Embryophyta</taxon>
        <taxon>Tracheophyta</taxon>
        <taxon>Spermatophyta</taxon>
        <taxon>Magnoliopsida</taxon>
        <taxon>eudicotyledons</taxon>
        <taxon>Gunneridae</taxon>
        <taxon>Pentapetalae</taxon>
        <taxon>rosids</taxon>
        <taxon>fabids</taxon>
        <taxon>Fabales</taxon>
        <taxon>Fabaceae</taxon>
        <taxon>Papilionoideae</taxon>
        <taxon>50 kb inversion clade</taxon>
        <taxon>genistoids sensu lato</taxon>
        <taxon>core genistoids</taxon>
        <taxon>Genisteae</taxon>
        <taxon>Lupinus</taxon>
    </lineage>
</organism>
<dbReference type="GO" id="GO:0020037">
    <property type="term" value="F:heme binding"/>
    <property type="evidence" value="ECO:0007669"/>
    <property type="project" value="InterPro"/>
</dbReference>
<reference evidence="7 8" key="1">
    <citation type="journal article" date="2017" name="Plant Biotechnol. J.">
        <title>A comprehensive draft genome sequence for lupin (Lupinus angustifolius), an emerging health food: insights into plant-microbe interactions and legume evolution.</title>
        <authorList>
            <person name="Hane J.K."/>
            <person name="Ming Y."/>
            <person name="Kamphuis L.G."/>
            <person name="Nelson M.N."/>
            <person name="Garg G."/>
            <person name="Atkins C.A."/>
            <person name="Bayer P.E."/>
            <person name="Bravo A."/>
            <person name="Bringans S."/>
            <person name="Cannon S."/>
            <person name="Edwards D."/>
            <person name="Foley R."/>
            <person name="Gao L.L."/>
            <person name="Harrison M.J."/>
            <person name="Huang W."/>
            <person name="Hurgobin B."/>
            <person name="Li S."/>
            <person name="Liu C.W."/>
            <person name="McGrath A."/>
            <person name="Morahan G."/>
            <person name="Murray J."/>
            <person name="Weller J."/>
            <person name="Jian J."/>
            <person name="Singh K.B."/>
        </authorList>
    </citation>
    <scope>NUCLEOTIDE SEQUENCE [LARGE SCALE GENOMIC DNA]</scope>
    <source>
        <strain evidence="8">cv. Tanjil</strain>
        <tissue evidence="7">Whole plant</tissue>
    </source>
</reference>
<dbReference type="PRINTS" id="PR00459">
    <property type="entry name" value="ASPEROXIDASE"/>
</dbReference>
<dbReference type="AlphaFoldDB" id="A0A1J7GEK6"/>